<evidence type="ECO:0000259" key="1">
    <source>
        <dbReference type="Pfam" id="PF12680"/>
    </source>
</evidence>
<proteinExistence type="predicted"/>
<feature type="domain" description="SnoaL-like" evidence="1">
    <location>
        <begin position="22"/>
        <end position="118"/>
    </location>
</feature>
<dbReference type="PANTHER" id="PTHR41252:SF1">
    <property type="entry name" value="BLR2505 PROTEIN"/>
    <property type="match status" value="1"/>
</dbReference>
<dbReference type="Proteomes" id="UP001185069">
    <property type="component" value="Unassembled WGS sequence"/>
</dbReference>
<dbReference type="Gene3D" id="3.10.450.50">
    <property type="match status" value="1"/>
</dbReference>
<protein>
    <submittedName>
        <fullName evidence="2">Ketosteroid isomerase-like protein</fullName>
    </submittedName>
</protein>
<dbReference type="Pfam" id="PF12680">
    <property type="entry name" value="SnoaL_2"/>
    <property type="match status" value="1"/>
</dbReference>
<dbReference type="SUPFAM" id="SSF54427">
    <property type="entry name" value="NTF2-like"/>
    <property type="match status" value="1"/>
</dbReference>
<evidence type="ECO:0000313" key="2">
    <source>
        <dbReference type="EMBL" id="MDR6270307.1"/>
    </source>
</evidence>
<organism evidence="2 3">
    <name type="scientific">Arthrobacter russicus</name>
    <dbReference type="NCBI Taxonomy" id="172040"/>
    <lineage>
        <taxon>Bacteria</taxon>
        <taxon>Bacillati</taxon>
        <taxon>Actinomycetota</taxon>
        <taxon>Actinomycetes</taxon>
        <taxon>Micrococcales</taxon>
        <taxon>Micrococcaceae</taxon>
        <taxon>Arthrobacter</taxon>
    </lineage>
</organism>
<accession>A0ABU1JCZ8</accession>
<reference evidence="2 3" key="1">
    <citation type="submission" date="2023-07" db="EMBL/GenBank/DDBJ databases">
        <title>Sequencing the genomes of 1000 actinobacteria strains.</title>
        <authorList>
            <person name="Klenk H.-P."/>
        </authorList>
    </citation>
    <scope>NUCLEOTIDE SEQUENCE [LARGE SCALE GENOMIC DNA]</scope>
    <source>
        <strain evidence="2 3">DSM 14555</strain>
    </source>
</reference>
<dbReference type="InterPro" id="IPR037401">
    <property type="entry name" value="SnoaL-like"/>
</dbReference>
<evidence type="ECO:0000313" key="3">
    <source>
        <dbReference type="Proteomes" id="UP001185069"/>
    </source>
</evidence>
<gene>
    <name evidence="2" type="ORF">JOE69_002545</name>
</gene>
<dbReference type="EMBL" id="JAVDQF010000001">
    <property type="protein sequence ID" value="MDR6270307.1"/>
    <property type="molecule type" value="Genomic_DNA"/>
</dbReference>
<keyword evidence="3" id="KW-1185">Reference proteome</keyword>
<dbReference type="InterPro" id="IPR032710">
    <property type="entry name" value="NTF2-like_dom_sf"/>
</dbReference>
<name>A0ABU1JCZ8_9MICC</name>
<sequence length="138" mass="15454">MSYSTQEQENLDAVRKALDGAATDFGKLSEVFAEDIEWTITGHGPVARTFHGIASLIDDAEQDLFDRISGTLRVAQKGTWADGNKVFVHMTSAGEAVDGEPYNNEYLYIFTMKDQKAVTCTAWLDRHAYYGIVERIRL</sequence>
<dbReference type="PANTHER" id="PTHR41252">
    <property type="entry name" value="BLR2505 PROTEIN"/>
    <property type="match status" value="1"/>
</dbReference>
<dbReference type="RefSeq" id="WP_309799297.1">
    <property type="nucleotide sequence ID" value="NZ_BAAAHY010000007.1"/>
</dbReference>
<comment type="caution">
    <text evidence="2">The sequence shown here is derived from an EMBL/GenBank/DDBJ whole genome shotgun (WGS) entry which is preliminary data.</text>
</comment>